<dbReference type="PANTHER" id="PTHR43441">
    <property type="entry name" value="RIBOSOMAL-PROTEIN-SERINE ACETYLTRANSFERASE"/>
    <property type="match status" value="1"/>
</dbReference>
<name>A0ABU5E6W9_9PROT</name>
<keyword evidence="3" id="KW-1185">Reference proteome</keyword>
<dbReference type="EMBL" id="JAXCLW010000001">
    <property type="protein sequence ID" value="MDY0882057.1"/>
    <property type="molecule type" value="Genomic_DNA"/>
</dbReference>
<dbReference type="InterPro" id="IPR000182">
    <property type="entry name" value="GNAT_dom"/>
</dbReference>
<protein>
    <submittedName>
        <fullName evidence="2">GNAT family protein</fullName>
        <ecNumber evidence="2">2.-.-.-</ecNumber>
    </submittedName>
</protein>
<dbReference type="SUPFAM" id="SSF55729">
    <property type="entry name" value="Acyl-CoA N-acyltransferases (Nat)"/>
    <property type="match status" value="1"/>
</dbReference>
<accession>A0ABU5E6W9</accession>
<dbReference type="PROSITE" id="PS51186">
    <property type="entry name" value="GNAT"/>
    <property type="match status" value="1"/>
</dbReference>
<dbReference type="InterPro" id="IPR016181">
    <property type="entry name" value="Acyl_CoA_acyltransferase"/>
</dbReference>
<dbReference type="RefSeq" id="WP_320507090.1">
    <property type="nucleotide sequence ID" value="NZ_JAXCLW010000001.1"/>
</dbReference>
<dbReference type="InterPro" id="IPR051908">
    <property type="entry name" value="Ribosomal_N-acetyltransferase"/>
</dbReference>
<evidence type="ECO:0000313" key="2">
    <source>
        <dbReference type="EMBL" id="MDY0882057.1"/>
    </source>
</evidence>
<dbReference type="GO" id="GO:0016740">
    <property type="term" value="F:transferase activity"/>
    <property type="evidence" value="ECO:0007669"/>
    <property type="project" value="UniProtKB-KW"/>
</dbReference>
<proteinExistence type="predicted"/>
<dbReference type="Gene3D" id="3.40.630.30">
    <property type="match status" value="1"/>
</dbReference>
<dbReference type="Proteomes" id="UP001279642">
    <property type="component" value="Unassembled WGS sequence"/>
</dbReference>
<comment type="caution">
    <text evidence="2">The sequence shown here is derived from an EMBL/GenBank/DDBJ whole genome shotgun (WGS) entry which is preliminary data.</text>
</comment>
<feature type="domain" description="N-acetyltransferase" evidence="1">
    <location>
        <begin position="35"/>
        <end position="193"/>
    </location>
</feature>
<dbReference type="EC" id="2.-.-.-" evidence="2"/>
<evidence type="ECO:0000259" key="1">
    <source>
        <dbReference type="PROSITE" id="PS51186"/>
    </source>
</evidence>
<organism evidence="2 3">
    <name type="scientific">Dongia soli</name>
    <dbReference type="NCBI Taxonomy" id="600628"/>
    <lineage>
        <taxon>Bacteria</taxon>
        <taxon>Pseudomonadati</taxon>
        <taxon>Pseudomonadota</taxon>
        <taxon>Alphaproteobacteria</taxon>
        <taxon>Rhodospirillales</taxon>
        <taxon>Dongiaceae</taxon>
        <taxon>Dongia</taxon>
    </lineage>
</organism>
<dbReference type="PANTHER" id="PTHR43441:SF2">
    <property type="entry name" value="FAMILY ACETYLTRANSFERASE, PUTATIVE (AFU_ORTHOLOGUE AFUA_7G00850)-RELATED"/>
    <property type="match status" value="1"/>
</dbReference>
<reference evidence="2 3" key="1">
    <citation type="journal article" date="2016" name="Antonie Van Leeuwenhoek">
        <title>Dongia soli sp. nov., isolated from soil from Dokdo, Korea.</title>
        <authorList>
            <person name="Kim D.U."/>
            <person name="Lee H."/>
            <person name="Kim H."/>
            <person name="Kim S.G."/>
            <person name="Ka J.O."/>
        </authorList>
    </citation>
    <scope>NUCLEOTIDE SEQUENCE [LARGE SCALE GENOMIC DNA]</scope>
    <source>
        <strain evidence="2 3">D78</strain>
    </source>
</reference>
<evidence type="ECO:0000313" key="3">
    <source>
        <dbReference type="Proteomes" id="UP001279642"/>
    </source>
</evidence>
<gene>
    <name evidence="2" type="ORF">SMD27_04315</name>
</gene>
<sequence>MGNHVNHLGQQIGFPVPDWTARPRPPRTALTGRFCRVEPLAADHHAADLHGANLLDREGRNWTYLPYGPFNNLTDYRAWMLKSCEGDDPLFHAIIDLASEKAVGIASYLRIEPAVGVIEVGHINYSPALQRRAAGTEAMYLMMRRVFDELGYRRYEWKCDALNAPSCAAAKRLGFRFEGIFRQATIYKGRNRDTAWYAITDREWPARKVAFESWLAPENFTPTGDQRRPLDAFMPVD</sequence>
<dbReference type="Pfam" id="PF13302">
    <property type="entry name" value="Acetyltransf_3"/>
    <property type="match status" value="1"/>
</dbReference>
<keyword evidence="2" id="KW-0808">Transferase</keyword>